<name>A0A841L070_9SPHN</name>
<feature type="signal peptide" evidence="1">
    <location>
        <begin position="1"/>
        <end position="18"/>
    </location>
</feature>
<dbReference type="RefSeq" id="WP_184194015.1">
    <property type="nucleotide sequence ID" value="NZ_BMOX01000054.1"/>
</dbReference>
<proteinExistence type="predicted"/>
<organism evidence="2 3">
    <name type="scientific">Polymorphobacter multimanifer</name>
    <dbReference type="NCBI Taxonomy" id="1070431"/>
    <lineage>
        <taxon>Bacteria</taxon>
        <taxon>Pseudomonadati</taxon>
        <taxon>Pseudomonadota</taxon>
        <taxon>Alphaproteobacteria</taxon>
        <taxon>Sphingomonadales</taxon>
        <taxon>Sphingosinicellaceae</taxon>
        <taxon>Polymorphobacter</taxon>
    </lineage>
</organism>
<evidence type="ECO:0000313" key="3">
    <source>
        <dbReference type="Proteomes" id="UP000538147"/>
    </source>
</evidence>
<dbReference type="Pfam" id="PF05275">
    <property type="entry name" value="CopB"/>
    <property type="match status" value="1"/>
</dbReference>
<accession>A0A841L070</accession>
<sequence>MRALVVCAALLAGAPVAAADPMHGGQTFHYAEAELDYARAGGTDIFNWEGQGWLGTDFDKLWVKTEGERTGGQVEQAELQLLWSHNLGGFFDVQGGVRVDAEPDRRGYLVAGVQGLAPYLLDSQAHVFVGERGDVHLRVRQRASLLISNRLIATPMVETDFYLTDAPERRVGAGFSTIEAGVQLRYEVRRKFAPYVSLMFDRKLGETARLARLDGEDVGGWSLRSGLRVWF</sequence>
<reference evidence="2 3" key="1">
    <citation type="submission" date="2020-08" db="EMBL/GenBank/DDBJ databases">
        <title>Genomic Encyclopedia of Type Strains, Phase IV (KMG-IV): sequencing the most valuable type-strain genomes for metagenomic binning, comparative biology and taxonomic classification.</title>
        <authorList>
            <person name="Goeker M."/>
        </authorList>
    </citation>
    <scope>NUCLEOTIDE SEQUENCE [LARGE SCALE GENOMIC DNA]</scope>
    <source>
        <strain evidence="2 3">DSM 102189</strain>
    </source>
</reference>
<evidence type="ECO:0000256" key="1">
    <source>
        <dbReference type="SAM" id="SignalP"/>
    </source>
</evidence>
<dbReference type="InterPro" id="IPR007939">
    <property type="entry name" value="Cu-R_B_prcur"/>
</dbReference>
<comment type="caution">
    <text evidence="2">The sequence shown here is derived from an EMBL/GenBank/DDBJ whole genome shotgun (WGS) entry which is preliminary data.</text>
</comment>
<dbReference type="GO" id="GO:0009279">
    <property type="term" value="C:cell outer membrane"/>
    <property type="evidence" value="ECO:0007669"/>
    <property type="project" value="InterPro"/>
</dbReference>
<dbReference type="Proteomes" id="UP000538147">
    <property type="component" value="Unassembled WGS sequence"/>
</dbReference>
<gene>
    <name evidence="2" type="ORF">FHS79_000218</name>
</gene>
<dbReference type="AlphaFoldDB" id="A0A841L070"/>
<dbReference type="GO" id="GO:0005507">
    <property type="term" value="F:copper ion binding"/>
    <property type="evidence" value="ECO:0007669"/>
    <property type="project" value="InterPro"/>
</dbReference>
<keyword evidence="1" id="KW-0732">Signal</keyword>
<dbReference type="EMBL" id="JACIIV010000001">
    <property type="protein sequence ID" value="MBB6226067.1"/>
    <property type="molecule type" value="Genomic_DNA"/>
</dbReference>
<evidence type="ECO:0000313" key="2">
    <source>
        <dbReference type="EMBL" id="MBB6226067.1"/>
    </source>
</evidence>
<feature type="chain" id="PRO_5032916326" evidence="1">
    <location>
        <begin position="19"/>
        <end position="231"/>
    </location>
</feature>
<keyword evidence="3" id="KW-1185">Reference proteome</keyword>
<protein>
    <submittedName>
        <fullName evidence="2">Copper resistance protein B</fullName>
    </submittedName>
</protein>
<dbReference type="GO" id="GO:0006878">
    <property type="term" value="P:intracellular copper ion homeostasis"/>
    <property type="evidence" value="ECO:0007669"/>
    <property type="project" value="InterPro"/>
</dbReference>